<gene>
    <name evidence="2" type="ORF">HLH28_05245</name>
</gene>
<keyword evidence="1" id="KW-1133">Transmembrane helix</keyword>
<reference evidence="2 3" key="1">
    <citation type="submission" date="2020-04" db="EMBL/GenBank/DDBJ databases">
        <title>Description of novel Gluconacetobacter.</title>
        <authorList>
            <person name="Sombolestani A."/>
        </authorList>
    </citation>
    <scope>NUCLEOTIDE SEQUENCE [LARGE SCALE GENOMIC DNA]</scope>
    <source>
        <strain evidence="2 3">LMG 27802</strain>
    </source>
</reference>
<feature type="transmembrane region" description="Helical" evidence="1">
    <location>
        <begin position="53"/>
        <end position="75"/>
    </location>
</feature>
<proteinExistence type="predicted"/>
<protein>
    <submittedName>
        <fullName evidence="2">DUF3311 domain-containing protein</fullName>
    </submittedName>
</protein>
<dbReference type="RefSeq" id="WP_182955518.1">
    <property type="nucleotide sequence ID" value="NZ_JABEQM010000003.1"/>
</dbReference>
<dbReference type="Pfam" id="PF11755">
    <property type="entry name" value="DUF3311"/>
    <property type="match status" value="1"/>
</dbReference>
<comment type="caution">
    <text evidence="2">The sequence shown here is derived from an EMBL/GenBank/DDBJ whole genome shotgun (WGS) entry which is preliminary data.</text>
</comment>
<dbReference type="Proteomes" id="UP000578030">
    <property type="component" value="Unassembled WGS sequence"/>
</dbReference>
<accession>A0A7W4K5X9</accession>
<keyword evidence="1" id="KW-0472">Membrane</keyword>
<dbReference type="EMBL" id="JABEQM010000003">
    <property type="protein sequence ID" value="MBB2200989.1"/>
    <property type="molecule type" value="Genomic_DNA"/>
</dbReference>
<dbReference type="InterPro" id="IPR021741">
    <property type="entry name" value="DUF3311"/>
</dbReference>
<evidence type="ECO:0000256" key="1">
    <source>
        <dbReference type="SAM" id="Phobius"/>
    </source>
</evidence>
<evidence type="ECO:0000313" key="3">
    <source>
        <dbReference type="Proteomes" id="UP000578030"/>
    </source>
</evidence>
<name>A0A7W4K5X9_9PROT</name>
<dbReference type="AlphaFoldDB" id="A0A7W4K5X9"/>
<feature type="transmembrane region" description="Helical" evidence="1">
    <location>
        <begin position="20"/>
        <end position="41"/>
    </location>
</feature>
<keyword evidence="3" id="KW-1185">Reference proteome</keyword>
<sequence length="85" mass="9427">MTEGPQHTDARGGRNVHAPVWRILVGVGIPFVAVDLALPVLDRVDGTVLGFPTVVFWLFVWFILTSVCLSAVWFLHDRRQADEAA</sequence>
<evidence type="ECO:0000313" key="2">
    <source>
        <dbReference type="EMBL" id="MBB2200989.1"/>
    </source>
</evidence>
<keyword evidence="1" id="KW-0812">Transmembrane</keyword>
<organism evidence="2 3">
    <name type="scientific">Gluconacetobacter tumulisoli</name>
    <dbReference type="NCBI Taxonomy" id="1286189"/>
    <lineage>
        <taxon>Bacteria</taxon>
        <taxon>Pseudomonadati</taxon>
        <taxon>Pseudomonadota</taxon>
        <taxon>Alphaproteobacteria</taxon>
        <taxon>Acetobacterales</taxon>
        <taxon>Acetobacteraceae</taxon>
        <taxon>Gluconacetobacter</taxon>
    </lineage>
</organism>